<dbReference type="GO" id="GO:0007165">
    <property type="term" value="P:signal transduction"/>
    <property type="evidence" value="ECO:0007669"/>
    <property type="project" value="UniProtKB-KW"/>
</dbReference>
<evidence type="ECO:0000313" key="5">
    <source>
        <dbReference type="EMBL" id="OKH37601.1"/>
    </source>
</evidence>
<dbReference type="STRING" id="454136.NIES2119_12915"/>
<proteinExistence type="predicted"/>
<protein>
    <recommendedName>
        <fullName evidence="4">Methyl-accepting transducer domain-containing protein</fullName>
    </recommendedName>
</protein>
<dbReference type="PROSITE" id="PS50111">
    <property type="entry name" value="CHEMOTAXIS_TRANSDUC_2"/>
    <property type="match status" value="1"/>
</dbReference>
<keyword evidence="1 2" id="KW-0807">Transducer</keyword>
<dbReference type="EMBL" id="MRCE01000011">
    <property type="protein sequence ID" value="OKH37601.1"/>
    <property type="molecule type" value="Genomic_DNA"/>
</dbReference>
<name>A0A1U7IKB5_9CYAN</name>
<dbReference type="InterPro" id="IPR004089">
    <property type="entry name" value="MCPsignal_dom"/>
</dbReference>
<dbReference type="Pfam" id="PF00015">
    <property type="entry name" value="MCPsignal"/>
    <property type="match status" value="1"/>
</dbReference>
<sequence>MFQNLSLRNKAVGFAIALGTLPVLLIGTVAYYLANRSITHDVMQYQKAYAVEVADKLSRFMFERYGDIQTVANLAIITDPKLNQIVSQQQKEEILNNYLKAYGVYDNITIFNLDGSVKVKSRGAIIQNPRERDYFQRVLSQNQPIVSSPEISPSTNEPVIYLVAPVKDLATGKIIGVARSRLPLKYIQERIKSFEDQGQQVHVIEASGKTFISQDKKDLGEDIYLEYSGLKQLKANKQADVEVAYSVINKTDKVVAFAITPTLRGMPNLNWLILVDNETSIAFRPQRELLITLLIGSGITALIVSAIAVFFANRTTKSINSIVNSMTTSTTEIAATVEQQERVATQQAASVNQTTATMTELGTSSRVSAEQAESAAENARKVLALAESSAAGSRQVLDLAERGTQSVERTLTGMSTLKEKVGLIGQQTSQLTEQTNQIGSITNIVSDLASQTNMLALNAAVEAVRAGEHGRGFGVVATEIRKLADQSKQSAQKINALILGIQSAIDSTVTATDEGRKTAEESIQLSQETATAFTEVTDAINQIVLSKQQTSLIAINDIVVGSQQISLNAKQQAIAIEQVVDAMNSINQGASQTASGITQTKIGIQKLNEVAQDLKAMV</sequence>
<comment type="caution">
    <text evidence="5">The sequence shown here is derived from an EMBL/GenBank/DDBJ whole genome shotgun (WGS) entry which is preliminary data.</text>
</comment>
<keyword evidence="3" id="KW-0472">Membrane</keyword>
<dbReference type="OrthoDB" id="419276at2"/>
<reference evidence="5 6" key="1">
    <citation type="submission" date="2016-11" db="EMBL/GenBank/DDBJ databases">
        <title>Draft Genome Sequences of Nine Cyanobacterial Strains from Diverse Habitats.</title>
        <authorList>
            <person name="Zhu T."/>
            <person name="Hou S."/>
            <person name="Lu X."/>
            <person name="Hess W.R."/>
        </authorList>
    </citation>
    <scope>NUCLEOTIDE SEQUENCE [LARGE SCALE GENOMIC DNA]</scope>
    <source>
        <strain evidence="5 6">IAM M-71</strain>
    </source>
</reference>
<dbReference type="RefSeq" id="WP_073593889.1">
    <property type="nucleotide sequence ID" value="NZ_MRCE01000011.1"/>
</dbReference>
<dbReference type="Gene3D" id="3.30.450.20">
    <property type="entry name" value="PAS domain"/>
    <property type="match status" value="1"/>
</dbReference>
<keyword evidence="3" id="KW-0812">Transmembrane</keyword>
<organism evidence="5 6">
    <name type="scientific">[Phormidium ambiguum] IAM M-71</name>
    <dbReference type="NCBI Taxonomy" id="454136"/>
    <lineage>
        <taxon>Bacteria</taxon>
        <taxon>Bacillati</taxon>
        <taxon>Cyanobacteriota</taxon>
        <taxon>Cyanophyceae</taxon>
        <taxon>Oscillatoriophycideae</taxon>
        <taxon>Aerosakkonematales</taxon>
        <taxon>Aerosakkonemataceae</taxon>
        <taxon>Floridanema</taxon>
    </lineage>
</organism>
<dbReference type="PANTHER" id="PTHR32089:SF112">
    <property type="entry name" value="LYSOZYME-LIKE PROTEIN-RELATED"/>
    <property type="match status" value="1"/>
</dbReference>
<accession>A0A1U7IKB5</accession>
<dbReference type="SUPFAM" id="SSF58104">
    <property type="entry name" value="Methyl-accepting chemotaxis protein (MCP) signaling domain"/>
    <property type="match status" value="1"/>
</dbReference>
<feature type="transmembrane region" description="Helical" evidence="3">
    <location>
        <begin position="12"/>
        <end position="34"/>
    </location>
</feature>
<feature type="transmembrane region" description="Helical" evidence="3">
    <location>
        <begin position="289"/>
        <end position="312"/>
    </location>
</feature>
<evidence type="ECO:0000256" key="3">
    <source>
        <dbReference type="SAM" id="Phobius"/>
    </source>
</evidence>
<evidence type="ECO:0000259" key="4">
    <source>
        <dbReference type="PROSITE" id="PS50111"/>
    </source>
</evidence>
<dbReference type="GO" id="GO:0016020">
    <property type="term" value="C:membrane"/>
    <property type="evidence" value="ECO:0007669"/>
    <property type="project" value="InterPro"/>
</dbReference>
<evidence type="ECO:0000313" key="6">
    <source>
        <dbReference type="Proteomes" id="UP000185860"/>
    </source>
</evidence>
<dbReference type="InterPro" id="IPR029151">
    <property type="entry name" value="Sensor-like_sf"/>
</dbReference>
<dbReference type="SUPFAM" id="SSF103190">
    <property type="entry name" value="Sensory domain-like"/>
    <property type="match status" value="1"/>
</dbReference>
<dbReference type="SMART" id="SM00283">
    <property type="entry name" value="MA"/>
    <property type="match status" value="1"/>
</dbReference>
<evidence type="ECO:0000256" key="2">
    <source>
        <dbReference type="PROSITE-ProRule" id="PRU00284"/>
    </source>
</evidence>
<dbReference type="AlphaFoldDB" id="A0A1U7IKB5"/>
<feature type="domain" description="Methyl-accepting transducer" evidence="4">
    <location>
        <begin position="322"/>
        <end position="587"/>
    </location>
</feature>
<evidence type="ECO:0000256" key="1">
    <source>
        <dbReference type="ARBA" id="ARBA00023224"/>
    </source>
</evidence>
<dbReference type="Gene3D" id="1.10.287.950">
    <property type="entry name" value="Methyl-accepting chemotaxis protein"/>
    <property type="match status" value="1"/>
</dbReference>
<dbReference type="CDD" id="cd18773">
    <property type="entry name" value="PDC1_HK_sensor"/>
    <property type="match status" value="1"/>
</dbReference>
<dbReference type="Proteomes" id="UP000185860">
    <property type="component" value="Unassembled WGS sequence"/>
</dbReference>
<keyword evidence="3" id="KW-1133">Transmembrane helix</keyword>
<gene>
    <name evidence="5" type="ORF">NIES2119_12915</name>
</gene>
<dbReference type="PANTHER" id="PTHR32089">
    <property type="entry name" value="METHYL-ACCEPTING CHEMOTAXIS PROTEIN MCPB"/>
    <property type="match status" value="1"/>
</dbReference>